<feature type="transmembrane region" description="Helical" evidence="9">
    <location>
        <begin position="674"/>
        <end position="692"/>
    </location>
</feature>
<dbReference type="GO" id="GO:0051260">
    <property type="term" value="P:protein homooligomerization"/>
    <property type="evidence" value="ECO:0007669"/>
    <property type="project" value="UniProtKB-ARBA"/>
</dbReference>
<evidence type="ECO:0000256" key="8">
    <source>
        <dbReference type="ARBA" id="ARBA00023136"/>
    </source>
</evidence>
<feature type="transmembrane region" description="Helical" evidence="9">
    <location>
        <begin position="392"/>
        <end position="413"/>
    </location>
</feature>
<dbReference type="InterPro" id="IPR004316">
    <property type="entry name" value="SWEET_rpt"/>
</dbReference>
<dbReference type="AlphaFoldDB" id="A0A7J6E4B5"/>
<feature type="transmembrane region" description="Helical" evidence="9">
    <location>
        <begin position="267"/>
        <end position="285"/>
    </location>
</feature>
<dbReference type="GO" id="GO:0016020">
    <property type="term" value="C:membrane"/>
    <property type="evidence" value="ECO:0007669"/>
    <property type="project" value="InterPro"/>
</dbReference>
<organism evidence="10 11">
    <name type="scientific">Cannabis sativa</name>
    <name type="common">Hemp</name>
    <name type="synonym">Marijuana</name>
    <dbReference type="NCBI Taxonomy" id="3483"/>
    <lineage>
        <taxon>Eukaryota</taxon>
        <taxon>Viridiplantae</taxon>
        <taxon>Streptophyta</taxon>
        <taxon>Embryophyta</taxon>
        <taxon>Tracheophyta</taxon>
        <taxon>Spermatophyta</taxon>
        <taxon>Magnoliopsida</taxon>
        <taxon>eudicotyledons</taxon>
        <taxon>Gunneridae</taxon>
        <taxon>Pentapetalae</taxon>
        <taxon>rosids</taxon>
        <taxon>fabids</taxon>
        <taxon>Rosales</taxon>
        <taxon>Cannabaceae</taxon>
        <taxon>Cannabis</taxon>
    </lineage>
</organism>
<proteinExistence type="inferred from homology"/>
<dbReference type="PANTHER" id="PTHR10791">
    <property type="entry name" value="RAG1-ACTIVATING PROTEIN 1"/>
    <property type="match status" value="1"/>
</dbReference>
<dbReference type="Gene3D" id="1.20.1280.290">
    <property type="match status" value="7"/>
</dbReference>
<evidence type="ECO:0000256" key="5">
    <source>
        <dbReference type="ARBA" id="ARBA00022692"/>
    </source>
</evidence>
<feature type="transmembrane region" description="Helical" evidence="9">
    <location>
        <begin position="131"/>
        <end position="152"/>
    </location>
</feature>
<dbReference type="EMBL" id="JAATIP010000299">
    <property type="protein sequence ID" value="KAF4353232.1"/>
    <property type="molecule type" value="Genomic_DNA"/>
</dbReference>
<name>A0A7J6E4B5_CANSA</name>
<feature type="transmembrane region" description="Helical" evidence="9">
    <location>
        <begin position="68"/>
        <end position="93"/>
    </location>
</feature>
<comment type="subcellular location">
    <subcellularLocation>
        <location evidence="1">Endomembrane system</location>
        <topology evidence="1">Multi-pass membrane protein</topology>
    </subcellularLocation>
</comment>
<evidence type="ECO:0000256" key="2">
    <source>
        <dbReference type="ARBA" id="ARBA00007809"/>
    </source>
</evidence>
<evidence type="ECO:0000256" key="6">
    <source>
        <dbReference type="ARBA" id="ARBA00022737"/>
    </source>
</evidence>
<dbReference type="FunFam" id="1.20.1280.290:FF:000001">
    <property type="entry name" value="Bidirectional sugar transporter SWEET"/>
    <property type="match status" value="3"/>
</dbReference>
<feature type="transmembrane region" description="Helical" evidence="9">
    <location>
        <begin position="768"/>
        <end position="788"/>
    </location>
</feature>
<feature type="transmembrane region" description="Helical" evidence="9">
    <location>
        <begin position="604"/>
        <end position="627"/>
    </location>
</feature>
<feature type="transmembrane region" description="Helical" evidence="9">
    <location>
        <begin position="306"/>
        <end position="326"/>
    </location>
</feature>
<sequence length="922" mass="103513">MISDEALRTLVGIIGNIICLFFFLSPVPTFVRIWKKGAVEDYSAMPYLATLFSCMIWTLYGLPVVHPGSILVLTISFLGVVIEIILLIIFLIFSDKKKRLKLLLLIFLELFVVALLATLSLTLFHTYKKRSLIVGVVGIFSSIIMYSSPLSIMKLVMSTKSVEFMPFSLSFGAFLNCLIWSTYALIRFDPFLLVPNGLGIVFGVAQLILYGVYYKSTKKIMKEKKGKEVILSDVIVLGSGMRLHMHLRPLSKFESKFVQVTMVSAEALRTLVGIIGNIICLFFYLSPVPTFVRIWKKGAVEDYSALPYLATLMSCMVWTLYGLPIVHPGSTLVFTISFLGVVIETILLIIFLIFSDKKKRLKLLLLLFLELFIIALLATLSLTLFHSYKKRSLIVGVVGVSFSIVMYFSPLSVMKLVISTKSVEFMPFSLSLAAFFNCLVWSTYALIRFDPFILVPNGLGVVFGVAQLILYGVYYKSTNKIMEERKDKEVILSDVMETSLHSFSSCPQYKKTRIKLLVVVVLELIFTFIFTFLVLNLVHTHAKRSLIVGIACVFINILMYSAPLTIMKMVIRTKSVEYMPFFLSVASVVNGSVWVAYSLIRFDIIILISCGLGLLLGLAQLTLYGLFYKSTKKIMEARKGKEVDLSKVVVVDEVLELQLFLIIFQISIMVSADAARTFVGILGNIIALIFFLSPMPTMIDIWRKGRVEHYSAIPYLATLLNCMLWGLYGLPMVQPGSLLVLTINGIGIVIESCFILIFFIFSDKKARLKVLVVLILELIFTSLLAFLALNLAHTHAKRSLIIGIVCVFFNILMYSSPLAIMKLVIKTKSVEYMPFFFSLATVVNSSVWIAYALIRFDPIIMIPNGLGLMFGLAQLIIYGLFYKSTKRIIAARKEKEVDLSKVVVCGVHEVEEKPNKPSTIAL</sequence>
<dbReference type="FunFam" id="1.20.1280.290:FF:000002">
    <property type="entry name" value="Bidirectional sugar transporter SWEET"/>
    <property type="match status" value="4"/>
</dbReference>
<feature type="transmembrane region" description="Helical" evidence="9">
    <location>
        <begin position="164"/>
        <end position="186"/>
    </location>
</feature>
<feature type="transmembrane region" description="Helical" evidence="9">
    <location>
        <begin position="425"/>
        <end position="447"/>
    </location>
</feature>
<keyword evidence="4" id="KW-0762">Sugar transport</keyword>
<feature type="transmembrane region" description="Helical" evidence="9">
    <location>
        <begin position="332"/>
        <end position="354"/>
    </location>
</feature>
<evidence type="ECO:0000256" key="4">
    <source>
        <dbReference type="ARBA" id="ARBA00022597"/>
    </source>
</evidence>
<feature type="transmembrane region" description="Helical" evidence="9">
    <location>
        <begin position="578"/>
        <end position="598"/>
    </location>
</feature>
<feature type="transmembrane region" description="Helical" evidence="9">
    <location>
        <begin position="800"/>
        <end position="820"/>
    </location>
</feature>
<reference evidence="10 11" key="1">
    <citation type="journal article" date="2020" name="bioRxiv">
        <title>Sequence and annotation of 42 cannabis genomes reveals extensive copy number variation in cannabinoid synthesis and pathogen resistance genes.</title>
        <authorList>
            <person name="Mckernan K.J."/>
            <person name="Helbert Y."/>
            <person name="Kane L.T."/>
            <person name="Ebling H."/>
            <person name="Zhang L."/>
            <person name="Liu B."/>
            <person name="Eaton Z."/>
            <person name="Mclaughlin S."/>
            <person name="Kingan S."/>
            <person name="Baybayan P."/>
            <person name="Concepcion G."/>
            <person name="Jordan M."/>
            <person name="Riva A."/>
            <person name="Barbazuk W."/>
            <person name="Harkins T."/>
        </authorList>
    </citation>
    <scope>NUCLEOTIDE SEQUENCE [LARGE SCALE GENOMIC DNA]</scope>
    <source>
        <strain evidence="11">cv. Jamaican Lion 4</strain>
        <tissue evidence="10">Leaf</tissue>
    </source>
</reference>
<feature type="transmembrane region" description="Helical" evidence="9">
    <location>
        <begin position="736"/>
        <end position="761"/>
    </location>
</feature>
<comment type="caution">
    <text evidence="10">The sequence shown here is derived from an EMBL/GenBank/DDBJ whole genome shotgun (WGS) entry which is preliminary data.</text>
</comment>
<feature type="transmembrane region" description="Helical" evidence="9">
    <location>
        <begin position="453"/>
        <end position="475"/>
    </location>
</feature>
<keyword evidence="7 9" id="KW-1133">Transmembrane helix</keyword>
<dbReference type="Pfam" id="PF03083">
    <property type="entry name" value="MtN3_slv"/>
    <property type="match status" value="7"/>
</dbReference>
<dbReference type="GO" id="GO:0051119">
    <property type="term" value="F:sugar transmembrane transporter activity"/>
    <property type="evidence" value="ECO:0007669"/>
    <property type="project" value="InterPro"/>
</dbReference>
<evidence type="ECO:0000313" key="10">
    <source>
        <dbReference type="EMBL" id="KAF4353232.1"/>
    </source>
</evidence>
<evidence type="ECO:0000256" key="3">
    <source>
        <dbReference type="ARBA" id="ARBA00022448"/>
    </source>
</evidence>
<feature type="transmembrane region" description="Helical" evidence="9">
    <location>
        <begin position="363"/>
        <end position="386"/>
    </location>
</feature>
<feature type="transmembrane region" description="Helical" evidence="9">
    <location>
        <begin position="192"/>
        <end position="213"/>
    </location>
</feature>
<evidence type="ECO:0000256" key="7">
    <source>
        <dbReference type="ARBA" id="ARBA00022989"/>
    </source>
</evidence>
<keyword evidence="3" id="KW-0813">Transport</keyword>
<feature type="transmembrane region" description="Helical" evidence="9">
    <location>
        <begin position="44"/>
        <end position="62"/>
    </location>
</feature>
<dbReference type="PANTHER" id="PTHR10791:SF130">
    <property type="entry name" value="BIDIRECTIONAL SUGAR TRANSPORTER SWEET6-RELATED"/>
    <property type="match status" value="1"/>
</dbReference>
<comment type="similarity">
    <text evidence="2">Belongs to the SWEET sugar transporter family.</text>
</comment>
<feature type="transmembrane region" description="Helical" evidence="9">
    <location>
        <begin position="545"/>
        <end position="566"/>
    </location>
</feature>
<feature type="transmembrane region" description="Helical" evidence="9">
    <location>
        <begin position="712"/>
        <end position="730"/>
    </location>
</feature>
<evidence type="ECO:0000256" key="9">
    <source>
        <dbReference type="SAM" id="Phobius"/>
    </source>
</evidence>
<accession>A0A7J6E4B5</accession>
<dbReference type="InterPro" id="IPR047664">
    <property type="entry name" value="SWEET"/>
</dbReference>
<keyword evidence="8 9" id="KW-0472">Membrane</keyword>
<keyword evidence="6" id="KW-0677">Repeat</keyword>
<feature type="transmembrane region" description="Helical" evidence="9">
    <location>
        <begin position="516"/>
        <end position="539"/>
    </location>
</feature>
<evidence type="ECO:0000256" key="1">
    <source>
        <dbReference type="ARBA" id="ARBA00004127"/>
    </source>
</evidence>
<feature type="transmembrane region" description="Helical" evidence="9">
    <location>
        <begin position="832"/>
        <end position="854"/>
    </location>
</feature>
<evidence type="ECO:0000313" key="11">
    <source>
        <dbReference type="Proteomes" id="UP000525078"/>
    </source>
</evidence>
<dbReference type="Proteomes" id="UP000525078">
    <property type="component" value="Unassembled WGS sequence"/>
</dbReference>
<keyword evidence="5 9" id="KW-0812">Transmembrane</keyword>
<dbReference type="GO" id="GO:0012505">
    <property type="term" value="C:endomembrane system"/>
    <property type="evidence" value="ECO:0007669"/>
    <property type="project" value="UniProtKB-SubCell"/>
</dbReference>
<feature type="transmembrane region" description="Helical" evidence="9">
    <location>
        <begin position="102"/>
        <end position="125"/>
    </location>
</feature>
<feature type="transmembrane region" description="Helical" evidence="9">
    <location>
        <begin position="860"/>
        <end position="882"/>
    </location>
</feature>
<feature type="transmembrane region" description="Helical" evidence="9">
    <location>
        <begin position="6"/>
        <end position="24"/>
    </location>
</feature>
<gene>
    <name evidence="10" type="ORF">F8388_014700</name>
</gene>
<protein>
    <submittedName>
        <fullName evidence="10">Uncharacterized protein</fullName>
    </submittedName>
</protein>
<feature type="transmembrane region" description="Helical" evidence="9">
    <location>
        <begin position="648"/>
        <end position="668"/>
    </location>
</feature>